<dbReference type="EMBL" id="ML978082">
    <property type="protein sequence ID" value="KAF2008703.1"/>
    <property type="molecule type" value="Genomic_DNA"/>
</dbReference>
<evidence type="ECO:0000256" key="3">
    <source>
        <dbReference type="ARBA" id="ARBA00022989"/>
    </source>
</evidence>
<evidence type="ECO:0000313" key="10">
    <source>
        <dbReference type="Proteomes" id="UP000799778"/>
    </source>
</evidence>
<feature type="transmembrane region" description="Helical" evidence="7">
    <location>
        <begin position="20"/>
        <end position="41"/>
    </location>
</feature>
<comment type="subcellular location">
    <subcellularLocation>
        <location evidence="1">Membrane</location>
        <topology evidence="1">Multi-pass membrane protein</topology>
    </subcellularLocation>
</comment>
<keyword evidence="2 7" id="KW-0812">Transmembrane</keyword>
<name>A0A6A5X6W3_9PLEO</name>
<evidence type="ECO:0000256" key="5">
    <source>
        <dbReference type="ARBA" id="ARBA00038359"/>
    </source>
</evidence>
<dbReference type="InterPro" id="IPR052337">
    <property type="entry name" value="SAT4-like"/>
</dbReference>
<feature type="transmembrane region" description="Helical" evidence="7">
    <location>
        <begin position="210"/>
        <end position="234"/>
    </location>
</feature>
<feature type="transmembrane region" description="Helical" evidence="7">
    <location>
        <begin position="131"/>
        <end position="152"/>
    </location>
</feature>
<dbReference type="InterPro" id="IPR049326">
    <property type="entry name" value="Rhodopsin_dom_fungi"/>
</dbReference>
<reference evidence="9" key="1">
    <citation type="journal article" date="2020" name="Stud. Mycol.">
        <title>101 Dothideomycetes genomes: a test case for predicting lifestyles and emergence of pathogens.</title>
        <authorList>
            <person name="Haridas S."/>
            <person name="Albert R."/>
            <person name="Binder M."/>
            <person name="Bloem J."/>
            <person name="Labutti K."/>
            <person name="Salamov A."/>
            <person name="Andreopoulos B."/>
            <person name="Baker S."/>
            <person name="Barry K."/>
            <person name="Bills G."/>
            <person name="Bluhm B."/>
            <person name="Cannon C."/>
            <person name="Castanera R."/>
            <person name="Culley D."/>
            <person name="Daum C."/>
            <person name="Ezra D."/>
            <person name="Gonzalez J."/>
            <person name="Henrissat B."/>
            <person name="Kuo A."/>
            <person name="Liang C."/>
            <person name="Lipzen A."/>
            <person name="Lutzoni F."/>
            <person name="Magnuson J."/>
            <person name="Mondo S."/>
            <person name="Nolan M."/>
            <person name="Ohm R."/>
            <person name="Pangilinan J."/>
            <person name="Park H.-J."/>
            <person name="Ramirez L."/>
            <person name="Alfaro M."/>
            <person name="Sun H."/>
            <person name="Tritt A."/>
            <person name="Yoshinaga Y."/>
            <person name="Zwiers L.-H."/>
            <person name="Turgeon B."/>
            <person name="Goodwin S."/>
            <person name="Spatafora J."/>
            <person name="Crous P."/>
            <person name="Grigoriev I."/>
        </authorList>
    </citation>
    <scope>NUCLEOTIDE SEQUENCE</scope>
    <source>
        <strain evidence="9">CBS 175.79</strain>
    </source>
</reference>
<proteinExistence type="inferred from homology"/>
<dbReference type="PANTHER" id="PTHR33048">
    <property type="entry name" value="PTH11-LIKE INTEGRAL MEMBRANE PROTEIN (AFU_ORTHOLOGUE AFUA_5G11245)"/>
    <property type="match status" value="1"/>
</dbReference>
<evidence type="ECO:0000256" key="7">
    <source>
        <dbReference type="SAM" id="Phobius"/>
    </source>
</evidence>
<evidence type="ECO:0000256" key="1">
    <source>
        <dbReference type="ARBA" id="ARBA00004141"/>
    </source>
</evidence>
<evidence type="ECO:0000256" key="6">
    <source>
        <dbReference type="SAM" id="MobiDB-lite"/>
    </source>
</evidence>
<comment type="similarity">
    <text evidence="5">Belongs to the SAT4 family.</text>
</comment>
<evidence type="ECO:0000259" key="8">
    <source>
        <dbReference type="Pfam" id="PF20684"/>
    </source>
</evidence>
<dbReference type="Proteomes" id="UP000799778">
    <property type="component" value="Unassembled WGS sequence"/>
</dbReference>
<dbReference type="AlphaFoldDB" id="A0A6A5X6W3"/>
<gene>
    <name evidence="9" type="ORF">BU24DRAFT_429272</name>
</gene>
<dbReference type="Pfam" id="PF20684">
    <property type="entry name" value="Fung_rhodopsin"/>
    <property type="match status" value="1"/>
</dbReference>
<keyword evidence="3 7" id="KW-1133">Transmembrane helix</keyword>
<accession>A0A6A5X6W3</accession>
<keyword evidence="4 7" id="KW-0472">Membrane</keyword>
<evidence type="ECO:0000256" key="2">
    <source>
        <dbReference type="ARBA" id="ARBA00022692"/>
    </source>
</evidence>
<feature type="compositionally biased region" description="Polar residues" evidence="6">
    <location>
        <begin position="316"/>
        <end position="329"/>
    </location>
</feature>
<feature type="region of interest" description="Disordered" evidence="6">
    <location>
        <begin position="303"/>
        <end position="336"/>
    </location>
</feature>
<dbReference type="PANTHER" id="PTHR33048:SF47">
    <property type="entry name" value="INTEGRAL MEMBRANE PROTEIN-RELATED"/>
    <property type="match status" value="1"/>
</dbReference>
<dbReference type="GeneID" id="54287096"/>
<feature type="transmembrane region" description="Helical" evidence="7">
    <location>
        <begin position="101"/>
        <end position="119"/>
    </location>
</feature>
<protein>
    <recommendedName>
        <fullName evidence="8">Rhodopsin domain-containing protein</fullName>
    </recommendedName>
</protein>
<feature type="transmembrane region" description="Helical" evidence="7">
    <location>
        <begin position="53"/>
        <end position="75"/>
    </location>
</feature>
<sequence length="387" mass="43658">MSTPPSHEPNYDDRGPGLIVMASISIAVSTIAVVVRLWSQLVVTRRRLGWDDVALLFTLLFSHLTLGTLIAWVYYGFGKHQWMVPIQNMKSLLLCFHLYKTWYNTVIWLMKLSALTLYARLFRVSKRMRQVLWGFGVIVTLWWAAIAVTSWMECHPRMKTLDPTIPGECPGLGMPYYYALAIINPIFDFIILLLPVPLIWQLYMPTGKKLLVVAVMLFGYSSAFLSLGRFIIIVRRPELLASYSPTADPTWDNVPLIYVSSLEAPFAIVALSGPPVNQFLKRAKQFGWRSLLSSREYPSHQYASHRGNFVGGGNSTKGSRTTAPKSNNNESEEDILGPVRPQYEERNETLNNHSNAVGGNSAYLDLNHVPLGAIRVDKNISIVNNNR</sequence>
<dbReference type="RefSeq" id="XP_033377042.1">
    <property type="nucleotide sequence ID" value="XM_033529699.1"/>
</dbReference>
<keyword evidence="10" id="KW-1185">Reference proteome</keyword>
<feature type="transmembrane region" description="Helical" evidence="7">
    <location>
        <begin position="176"/>
        <end position="198"/>
    </location>
</feature>
<organism evidence="9 10">
    <name type="scientific">Aaosphaeria arxii CBS 175.79</name>
    <dbReference type="NCBI Taxonomy" id="1450172"/>
    <lineage>
        <taxon>Eukaryota</taxon>
        <taxon>Fungi</taxon>
        <taxon>Dikarya</taxon>
        <taxon>Ascomycota</taxon>
        <taxon>Pezizomycotina</taxon>
        <taxon>Dothideomycetes</taxon>
        <taxon>Pleosporomycetidae</taxon>
        <taxon>Pleosporales</taxon>
        <taxon>Pleosporales incertae sedis</taxon>
        <taxon>Aaosphaeria</taxon>
    </lineage>
</organism>
<evidence type="ECO:0000313" key="9">
    <source>
        <dbReference type="EMBL" id="KAF2008703.1"/>
    </source>
</evidence>
<dbReference type="OrthoDB" id="3934549at2759"/>
<evidence type="ECO:0000256" key="4">
    <source>
        <dbReference type="ARBA" id="ARBA00023136"/>
    </source>
</evidence>
<dbReference type="GO" id="GO:0016020">
    <property type="term" value="C:membrane"/>
    <property type="evidence" value="ECO:0007669"/>
    <property type="project" value="UniProtKB-SubCell"/>
</dbReference>
<feature type="domain" description="Rhodopsin" evidence="8">
    <location>
        <begin position="35"/>
        <end position="282"/>
    </location>
</feature>